<comment type="similarity">
    <text evidence="3">Belongs to the glycosyl hydrolase 2 family.</text>
</comment>
<comment type="catalytic activity">
    <reaction evidence="1">
        <text>Hydrolysis of terminal non-reducing beta-D-galactose residues in beta-D-galactosides.</text>
        <dbReference type="EC" id="3.2.1.23"/>
    </reaction>
</comment>
<feature type="domain" description="Glycoside hydrolase family 2 catalytic" evidence="12">
    <location>
        <begin position="288"/>
        <end position="414"/>
    </location>
</feature>
<dbReference type="GO" id="GO:0004565">
    <property type="term" value="F:beta-galactosidase activity"/>
    <property type="evidence" value="ECO:0007669"/>
    <property type="project" value="UniProtKB-EC"/>
</dbReference>
<dbReference type="InterPro" id="IPR014718">
    <property type="entry name" value="GH-type_carb-bd"/>
</dbReference>
<dbReference type="SUPFAM" id="SSF74650">
    <property type="entry name" value="Galactose mutarotase-like"/>
    <property type="match status" value="1"/>
</dbReference>
<keyword evidence="6 14" id="KW-0378">Hydrolase</keyword>
<feature type="domain" description="Glycosyl hydrolases family 2 sugar binding" evidence="13">
    <location>
        <begin position="51"/>
        <end position="183"/>
    </location>
</feature>
<reference evidence="15" key="1">
    <citation type="submission" date="2017-04" db="EMBL/GenBank/DDBJ databases">
        <title>Function of individual gut microbiota members based on whole genome sequencing of pure cultures obtained from chicken caecum.</title>
        <authorList>
            <person name="Medvecky M."/>
            <person name="Cejkova D."/>
            <person name="Polansky O."/>
            <person name="Karasova D."/>
            <person name="Kubasova T."/>
            <person name="Cizek A."/>
            <person name="Rychlik I."/>
        </authorList>
    </citation>
    <scope>NUCLEOTIDE SEQUENCE [LARGE SCALE GENOMIC DNA]</scope>
    <source>
        <strain evidence="15">An42</strain>
    </source>
</reference>
<dbReference type="Pfam" id="PF02836">
    <property type="entry name" value="Glyco_hydro_2_C"/>
    <property type="match status" value="1"/>
</dbReference>
<dbReference type="InterPro" id="IPR017853">
    <property type="entry name" value="GH"/>
</dbReference>
<feature type="chain" id="PRO_5040263078" description="beta-galactosidase" evidence="10">
    <location>
        <begin position="20"/>
        <end position="923"/>
    </location>
</feature>
<evidence type="ECO:0000313" key="15">
    <source>
        <dbReference type="Proteomes" id="UP000195975"/>
    </source>
</evidence>
<dbReference type="InterPro" id="IPR006101">
    <property type="entry name" value="Glyco_hydro_2"/>
</dbReference>
<dbReference type="AlphaFoldDB" id="A0A9Q5SS37"/>
<dbReference type="InterPro" id="IPR013783">
    <property type="entry name" value="Ig-like_fold"/>
</dbReference>
<dbReference type="SUPFAM" id="SSF49785">
    <property type="entry name" value="Galactose-binding domain-like"/>
    <property type="match status" value="1"/>
</dbReference>
<evidence type="ECO:0000259" key="11">
    <source>
        <dbReference type="Pfam" id="PF00703"/>
    </source>
</evidence>
<proteinExistence type="inferred from homology"/>
<dbReference type="Proteomes" id="UP000195975">
    <property type="component" value="Unassembled WGS sequence"/>
</dbReference>
<feature type="region of interest" description="Disordered" evidence="9">
    <location>
        <begin position="894"/>
        <end position="913"/>
    </location>
</feature>
<evidence type="ECO:0000259" key="13">
    <source>
        <dbReference type="Pfam" id="PF02837"/>
    </source>
</evidence>
<evidence type="ECO:0000256" key="8">
    <source>
        <dbReference type="ARBA" id="ARBA00023295"/>
    </source>
</evidence>
<evidence type="ECO:0000256" key="6">
    <source>
        <dbReference type="ARBA" id="ARBA00022801"/>
    </source>
</evidence>
<dbReference type="InterPro" id="IPR006102">
    <property type="entry name" value="Ig-like_GH2"/>
</dbReference>
<protein>
    <recommendedName>
        <fullName evidence="5">beta-galactosidase</fullName>
        <ecNumber evidence="5">3.2.1.23</ecNumber>
    </recommendedName>
</protein>
<comment type="caution">
    <text evidence="14">The sequence shown here is derived from an EMBL/GenBank/DDBJ whole genome shotgun (WGS) entry which is preliminary data.</text>
</comment>
<dbReference type="PANTHER" id="PTHR46323">
    <property type="entry name" value="BETA-GALACTOSIDASE"/>
    <property type="match status" value="1"/>
</dbReference>
<feature type="domain" description="Glycoside hydrolase family 2 immunoglobulin-like beta-sandwich" evidence="11">
    <location>
        <begin position="186"/>
        <end position="285"/>
    </location>
</feature>
<dbReference type="EC" id="3.2.1.23" evidence="5"/>
<accession>A0A9Q5SS37</accession>
<dbReference type="GO" id="GO:0005990">
    <property type="term" value="P:lactose catabolic process"/>
    <property type="evidence" value="ECO:0007669"/>
    <property type="project" value="TreeGrafter"/>
</dbReference>
<dbReference type="InterPro" id="IPR036156">
    <property type="entry name" value="Beta-gal/glucu_dom_sf"/>
</dbReference>
<comment type="subunit">
    <text evidence="4">Monomer.</text>
</comment>
<dbReference type="Gene3D" id="2.70.98.10">
    <property type="match status" value="1"/>
</dbReference>
<dbReference type="Gene3D" id="2.60.120.260">
    <property type="entry name" value="Galactose-binding domain-like"/>
    <property type="match status" value="1"/>
</dbReference>
<dbReference type="PRINTS" id="PR00132">
    <property type="entry name" value="GLHYDRLASE2"/>
</dbReference>
<dbReference type="InterPro" id="IPR011013">
    <property type="entry name" value="Gal_mutarotase_sf_dom"/>
</dbReference>
<evidence type="ECO:0000256" key="7">
    <source>
        <dbReference type="ARBA" id="ARBA00022837"/>
    </source>
</evidence>
<name>A0A9Q5SS37_9BACT</name>
<dbReference type="Gene3D" id="3.20.20.80">
    <property type="entry name" value="Glycosidases"/>
    <property type="match status" value="1"/>
</dbReference>
<organism evidence="14 15">
    <name type="scientific">Parabacteroides johnsonii</name>
    <dbReference type="NCBI Taxonomy" id="387661"/>
    <lineage>
        <taxon>Bacteria</taxon>
        <taxon>Pseudomonadati</taxon>
        <taxon>Bacteroidota</taxon>
        <taxon>Bacteroidia</taxon>
        <taxon>Bacteroidales</taxon>
        <taxon>Tannerellaceae</taxon>
        <taxon>Parabacteroides</taxon>
    </lineage>
</organism>
<dbReference type="SUPFAM" id="SSF51445">
    <property type="entry name" value="(Trans)glycosidases"/>
    <property type="match status" value="1"/>
</dbReference>
<evidence type="ECO:0000256" key="5">
    <source>
        <dbReference type="ARBA" id="ARBA00012756"/>
    </source>
</evidence>
<evidence type="ECO:0000313" key="14">
    <source>
        <dbReference type="EMBL" id="OUO05221.1"/>
    </source>
</evidence>
<dbReference type="GO" id="GO:0030246">
    <property type="term" value="F:carbohydrate binding"/>
    <property type="evidence" value="ECO:0007669"/>
    <property type="project" value="InterPro"/>
</dbReference>
<sequence length="923" mass="104947">MTKYFYSFLFLIGSLLASGQTTDVKYLSGKGSDDAVEWDFFCTGGRKSGEWNKIKVPSCWEMEGYGTFNYGHDKPKADESGLYKTTFEVPATWKGKRIFIVFEGSMTDTEIKVNGKQAGTPHQGAFYRFKREITKLVHMNKENLLEVKVNKMSSNASINEAERQCDFWVFGGIFRPVYLEAVPNNFIEYTAIDARQHGELNADIFIDKKLSGIKAEIEIKDVQDQTMGKITSASINEKTGKISLSGKIDNIKPWSAEDPQLYTAIITLRQKDKVLHTITDRIGFRTVEVKPKDGVYINGVKMRFKGVNRHSHWPTTGRTTNKQLSINDVKLMKEMNMNAVRMSHYPPDKHFLEVCDSLGMYVIDELCAWQYPPYDTEVGTILVGEMLKRDLNRPSIIFWANGNEGGFNFDLDPLFPQYDPQKRAVLHPWALSGNINTVHYIKYNSGIGNMFHGRDIFMPTEILHGLYDGGHGAGLDDYWNLMLSNPLSAGMFLWDFTDQAVVREDKNGFYDTDKDHGADGIVGPYREKEGSFFTIKEIWSPIHLPKRYLTPGWDGRFEIENRYAFTNANACNYTYRLSKINSLAQKAIQSVSGKITSPDIRPGERGYLQLELPSGWQEYDFLYVTVKDRYNQELFTWSYEIGTPDRLANRLLPQEGSVPTVKESIDNWYFSAAGTEVTFDKQNGLLRSVTSGGKAIPLNNGPVLISNQDIICKSVEYKQVEGNPQLTATYTSRNGKNTVYTFTWTMLPSGIVELDYNYRPQDMVKMAGITFDFPEKEIAGATLLANGPYRVYNNRMKGGSLDIWDKKYNNTITGESWDYPEFKGYYSLFYGMKLDCPTPFEVYSGKEDITLHLFTPAVQEQYDPKRNHTIADYPEGNISFMNAIPAVGTKFGKAEDFGPQSQPHRTRGNGPENNVSGKLYFRF</sequence>
<dbReference type="RefSeq" id="WP_021862921.1">
    <property type="nucleotide sequence ID" value="NZ_CAJLBM010000025.1"/>
</dbReference>
<dbReference type="Gene3D" id="2.60.40.10">
    <property type="entry name" value="Immunoglobulins"/>
    <property type="match status" value="2"/>
</dbReference>
<dbReference type="InterPro" id="IPR008979">
    <property type="entry name" value="Galactose-bd-like_sf"/>
</dbReference>
<keyword evidence="8" id="KW-0326">Glycosidase</keyword>
<dbReference type="Pfam" id="PF02837">
    <property type="entry name" value="Glyco_hydro_2_N"/>
    <property type="match status" value="1"/>
</dbReference>
<evidence type="ECO:0000256" key="2">
    <source>
        <dbReference type="ARBA" id="ARBA00001913"/>
    </source>
</evidence>
<comment type="cofactor">
    <cofactor evidence="2">
        <name>Ca(2+)</name>
        <dbReference type="ChEBI" id="CHEBI:29108"/>
    </cofactor>
</comment>
<keyword evidence="10" id="KW-0732">Signal</keyword>
<dbReference type="GO" id="GO:0009341">
    <property type="term" value="C:beta-galactosidase complex"/>
    <property type="evidence" value="ECO:0007669"/>
    <property type="project" value="TreeGrafter"/>
</dbReference>
<evidence type="ECO:0000259" key="12">
    <source>
        <dbReference type="Pfam" id="PF02836"/>
    </source>
</evidence>
<evidence type="ECO:0000256" key="4">
    <source>
        <dbReference type="ARBA" id="ARBA00011245"/>
    </source>
</evidence>
<dbReference type="InterPro" id="IPR050347">
    <property type="entry name" value="Bact_Beta-galactosidase"/>
</dbReference>
<dbReference type="PANTHER" id="PTHR46323:SF2">
    <property type="entry name" value="BETA-GALACTOSIDASE"/>
    <property type="match status" value="1"/>
</dbReference>
<feature type="signal peptide" evidence="10">
    <location>
        <begin position="1"/>
        <end position="19"/>
    </location>
</feature>
<evidence type="ECO:0000256" key="1">
    <source>
        <dbReference type="ARBA" id="ARBA00001412"/>
    </source>
</evidence>
<dbReference type="EMBL" id="NFIJ01000008">
    <property type="protein sequence ID" value="OUO05221.1"/>
    <property type="molecule type" value="Genomic_DNA"/>
</dbReference>
<evidence type="ECO:0000256" key="10">
    <source>
        <dbReference type="SAM" id="SignalP"/>
    </source>
</evidence>
<keyword evidence="7" id="KW-0106">Calcium</keyword>
<dbReference type="InterPro" id="IPR006103">
    <property type="entry name" value="Glyco_hydro_2_cat"/>
</dbReference>
<gene>
    <name evidence="14" type="ORF">B5F96_09260</name>
</gene>
<dbReference type="InterPro" id="IPR006104">
    <property type="entry name" value="Glyco_hydro_2_N"/>
</dbReference>
<dbReference type="Pfam" id="PF00703">
    <property type="entry name" value="Glyco_hydro_2"/>
    <property type="match status" value="1"/>
</dbReference>
<evidence type="ECO:0000256" key="3">
    <source>
        <dbReference type="ARBA" id="ARBA00007401"/>
    </source>
</evidence>
<dbReference type="SUPFAM" id="SSF49303">
    <property type="entry name" value="beta-Galactosidase/glucuronidase domain"/>
    <property type="match status" value="1"/>
</dbReference>
<evidence type="ECO:0000256" key="9">
    <source>
        <dbReference type="SAM" id="MobiDB-lite"/>
    </source>
</evidence>